<sequence length="311" mass="35023">MCERCGEMKTDLYIIGGFLGSGKTTLLMQLLDKEKKAGRKVAVLMNEIGSMSVDSAMLGEDTAVRDMLNGCICCTIKDEIEVELLTLYKEHHPDVIYIETTGAAHPMEVLDACTSPVIAMQINVKGIITLVDCARWMERNRLPIAHRKLMEDQARWSDVVALTKKDVVPIEALAKIKEEIRSLNEKVVLQEMVFGKMDEEIVFGGGSDSDGGHHAHHHLHVRTMAYEFTNHVPRAEFTKWVASLPDSVLRIKGFVKFEDSGERPELFQYAYGVPFFQPQPLKRPPVIVVIGDELNTEQLQQGLERLDGKRF</sequence>
<reference evidence="7 8" key="1">
    <citation type="submission" date="2016-12" db="EMBL/GenBank/DDBJ databases">
        <title>Domibacillus sp. SAOS 44 whole genome sequencing.</title>
        <authorList>
            <person name="Verma A."/>
            <person name="Krishnamurthi S."/>
        </authorList>
    </citation>
    <scope>NUCLEOTIDE SEQUENCE [LARGE SCALE GENOMIC DNA]</scope>
    <source>
        <strain evidence="7 8">SAOS 44</strain>
    </source>
</reference>
<dbReference type="Proteomes" id="UP000186524">
    <property type="component" value="Unassembled WGS sequence"/>
</dbReference>
<evidence type="ECO:0000259" key="6">
    <source>
        <dbReference type="SMART" id="SM00833"/>
    </source>
</evidence>
<accession>A0A1Q5P011</accession>
<proteinExistence type="inferred from homology"/>
<dbReference type="GO" id="GO:0000166">
    <property type="term" value="F:nucleotide binding"/>
    <property type="evidence" value="ECO:0007669"/>
    <property type="project" value="UniProtKB-KW"/>
</dbReference>
<comment type="similarity">
    <text evidence="4">Belongs to the SIMIBI class G3E GTPase family. ZNG1 subfamily.</text>
</comment>
<keyword evidence="8" id="KW-1185">Reference proteome</keyword>
<dbReference type="STRING" id="1714354.BLL40_14965"/>
<dbReference type="Gene3D" id="3.30.1220.10">
    <property type="entry name" value="CobW-like, C-terminal domain"/>
    <property type="match status" value="1"/>
</dbReference>
<name>A0A1Q5P011_9BACI</name>
<dbReference type="InterPro" id="IPR027417">
    <property type="entry name" value="P-loop_NTPase"/>
</dbReference>
<evidence type="ECO:0000256" key="3">
    <source>
        <dbReference type="ARBA" id="ARBA00023186"/>
    </source>
</evidence>
<dbReference type="SUPFAM" id="SSF52540">
    <property type="entry name" value="P-loop containing nucleoside triphosphate hydrolases"/>
    <property type="match status" value="1"/>
</dbReference>
<dbReference type="GO" id="GO:0005737">
    <property type="term" value="C:cytoplasm"/>
    <property type="evidence" value="ECO:0007669"/>
    <property type="project" value="TreeGrafter"/>
</dbReference>
<evidence type="ECO:0000256" key="5">
    <source>
        <dbReference type="ARBA" id="ARBA00049117"/>
    </source>
</evidence>
<dbReference type="Pfam" id="PF07683">
    <property type="entry name" value="CobW_C"/>
    <property type="match status" value="1"/>
</dbReference>
<dbReference type="AlphaFoldDB" id="A0A1Q5P011"/>
<gene>
    <name evidence="7" type="ORF">BLL40_14965</name>
</gene>
<dbReference type="InterPro" id="IPR051316">
    <property type="entry name" value="Zinc-reg_GTPase_activator"/>
</dbReference>
<dbReference type="Pfam" id="PF02492">
    <property type="entry name" value="cobW"/>
    <property type="match status" value="1"/>
</dbReference>
<evidence type="ECO:0000256" key="2">
    <source>
        <dbReference type="ARBA" id="ARBA00022801"/>
    </source>
</evidence>
<comment type="catalytic activity">
    <reaction evidence="5">
        <text>GTP + H2O = GDP + phosphate + H(+)</text>
        <dbReference type="Rhea" id="RHEA:19669"/>
        <dbReference type="ChEBI" id="CHEBI:15377"/>
        <dbReference type="ChEBI" id="CHEBI:15378"/>
        <dbReference type="ChEBI" id="CHEBI:37565"/>
        <dbReference type="ChEBI" id="CHEBI:43474"/>
        <dbReference type="ChEBI" id="CHEBI:58189"/>
    </reaction>
    <physiologicalReaction direction="left-to-right" evidence="5">
        <dbReference type="Rhea" id="RHEA:19670"/>
    </physiologicalReaction>
</comment>
<feature type="domain" description="CobW C-terminal" evidence="6">
    <location>
        <begin position="221"/>
        <end position="307"/>
    </location>
</feature>
<protein>
    <submittedName>
        <fullName evidence="7">Cobalamin biosynthesis protein</fullName>
    </submittedName>
</protein>
<dbReference type="InterPro" id="IPR011629">
    <property type="entry name" value="CobW-like_C"/>
</dbReference>
<evidence type="ECO:0000256" key="4">
    <source>
        <dbReference type="ARBA" id="ARBA00034320"/>
    </source>
</evidence>
<dbReference type="SMART" id="SM00833">
    <property type="entry name" value="CobW_C"/>
    <property type="match status" value="1"/>
</dbReference>
<comment type="caution">
    <text evidence="7">The sequence shown here is derived from an EMBL/GenBank/DDBJ whole genome shotgun (WGS) entry which is preliminary data.</text>
</comment>
<evidence type="ECO:0000313" key="7">
    <source>
        <dbReference type="EMBL" id="OKL35503.1"/>
    </source>
</evidence>
<keyword evidence="1" id="KW-0547">Nucleotide-binding</keyword>
<evidence type="ECO:0000313" key="8">
    <source>
        <dbReference type="Proteomes" id="UP000186524"/>
    </source>
</evidence>
<dbReference type="Gene3D" id="3.40.50.300">
    <property type="entry name" value="P-loop containing nucleotide triphosphate hydrolases"/>
    <property type="match status" value="1"/>
</dbReference>
<keyword evidence="2" id="KW-0378">Hydrolase</keyword>
<keyword evidence="3" id="KW-0143">Chaperone</keyword>
<dbReference type="EMBL" id="MRWQ01000020">
    <property type="protein sequence ID" value="OKL35503.1"/>
    <property type="molecule type" value="Genomic_DNA"/>
</dbReference>
<evidence type="ECO:0000256" key="1">
    <source>
        <dbReference type="ARBA" id="ARBA00022741"/>
    </source>
</evidence>
<dbReference type="GO" id="GO:0016787">
    <property type="term" value="F:hydrolase activity"/>
    <property type="evidence" value="ECO:0007669"/>
    <property type="project" value="UniProtKB-KW"/>
</dbReference>
<dbReference type="CDD" id="cd03112">
    <property type="entry name" value="CobW-like"/>
    <property type="match status" value="1"/>
</dbReference>
<dbReference type="PANTHER" id="PTHR13748">
    <property type="entry name" value="COBW-RELATED"/>
    <property type="match status" value="1"/>
</dbReference>
<dbReference type="InterPro" id="IPR036627">
    <property type="entry name" value="CobW-likC_sf"/>
</dbReference>
<dbReference type="InterPro" id="IPR003495">
    <property type="entry name" value="CobW/HypB/UreG_nucleotide-bd"/>
</dbReference>
<dbReference type="PANTHER" id="PTHR13748:SF62">
    <property type="entry name" value="COBW DOMAIN-CONTAINING PROTEIN"/>
    <property type="match status" value="1"/>
</dbReference>
<organism evidence="7 8">
    <name type="scientific">Domibacillus mangrovi</name>
    <dbReference type="NCBI Taxonomy" id="1714354"/>
    <lineage>
        <taxon>Bacteria</taxon>
        <taxon>Bacillati</taxon>
        <taxon>Bacillota</taxon>
        <taxon>Bacilli</taxon>
        <taxon>Bacillales</taxon>
        <taxon>Bacillaceae</taxon>
        <taxon>Domibacillus</taxon>
    </lineage>
</organism>